<feature type="region of interest" description="Disordered" evidence="1">
    <location>
        <begin position="1"/>
        <end position="41"/>
    </location>
</feature>
<evidence type="ECO:0000259" key="3">
    <source>
        <dbReference type="Pfam" id="PF15982"/>
    </source>
</evidence>
<evidence type="ECO:0000256" key="2">
    <source>
        <dbReference type="SAM" id="Phobius"/>
    </source>
</evidence>
<feature type="compositionally biased region" description="Basic and acidic residues" evidence="1">
    <location>
        <begin position="447"/>
        <end position="468"/>
    </location>
</feature>
<dbReference type="Pfam" id="PF15982">
    <property type="entry name" value="TMEM135_C_rich"/>
    <property type="match status" value="1"/>
</dbReference>
<evidence type="ECO:0000313" key="5">
    <source>
        <dbReference type="Proteomes" id="UP000271974"/>
    </source>
</evidence>
<organism evidence="4 5">
    <name type="scientific">Elysia chlorotica</name>
    <name type="common">Eastern emerald elysia</name>
    <name type="synonym">Sea slug</name>
    <dbReference type="NCBI Taxonomy" id="188477"/>
    <lineage>
        <taxon>Eukaryota</taxon>
        <taxon>Metazoa</taxon>
        <taxon>Spiralia</taxon>
        <taxon>Lophotrochozoa</taxon>
        <taxon>Mollusca</taxon>
        <taxon>Gastropoda</taxon>
        <taxon>Heterobranchia</taxon>
        <taxon>Euthyneura</taxon>
        <taxon>Panpulmonata</taxon>
        <taxon>Sacoglossa</taxon>
        <taxon>Placobranchoidea</taxon>
        <taxon>Plakobranchidae</taxon>
        <taxon>Elysia</taxon>
    </lineage>
</organism>
<keyword evidence="5" id="KW-1185">Reference proteome</keyword>
<protein>
    <recommendedName>
        <fullName evidence="3">Transmembrane protein 135 N-terminal domain-containing protein</fullName>
    </recommendedName>
</protein>
<reference evidence="4 5" key="1">
    <citation type="submission" date="2019-01" db="EMBL/GenBank/DDBJ databases">
        <title>A draft genome assembly of the solar-powered sea slug Elysia chlorotica.</title>
        <authorList>
            <person name="Cai H."/>
            <person name="Li Q."/>
            <person name="Fang X."/>
            <person name="Li J."/>
            <person name="Curtis N.E."/>
            <person name="Altenburger A."/>
            <person name="Shibata T."/>
            <person name="Feng M."/>
            <person name="Maeda T."/>
            <person name="Schwartz J.A."/>
            <person name="Shigenobu S."/>
            <person name="Lundholm N."/>
            <person name="Nishiyama T."/>
            <person name="Yang H."/>
            <person name="Hasebe M."/>
            <person name="Li S."/>
            <person name="Pierce S.K."/>
            <person name="Wang J."/>
        </authorList>
    </citation>
    <scope>NUCLEOTIDE SEQUENCE [LARGE SCALE GENOMIC DNA]</scope>
    <source>
        <strain evidence="4">EC2010</strain>
        <tissue evidence="4">Whole organism of an adult</tissue>
    </source>
</reference>
<dbReference type="OrthoDB" id="291792at2759"/>
<gene>
    <name evidence="4" type="ORF">EGW08_013820</name>
</gene>
<feature type="transmembrane region" description="Helical" evidence="2">
    <location>
        <begin position="140"/>
        <end position="157"/>
    </location>
</feature>
<feature type="transmembrane region" description="Helical" evidence="2">
    <location>
        <begin position="310"/>
        <end position="335"/>
    </location>
</feature>
<feature type="transmembrane region" description="Helical" evidence="2">
    <location>
        <begin position="341"/>
        <end position="359"/>
    </location>
</feature>
<proteinExistence type="predicted"/>
<dbReference type="AlphaFoldDB" id="A0A3S1B9L8"/>
<sequence length="468" mass="52111">MTESNDAQQEQTEKDQTDIESSVCNSTHHQNGNGVVYSNTNKGTTDDIPKCSLSEKECWELATEFAKRFSKGFISGVGVYTGVRIVTALLKNPFRKSLPVIWQDVMSRDCAAVAGFLGLYPSVYHLLLKLLVRYRGRKDGWNYGVAGGVGGLSVALLDSSRRQTLAFFTLSRALGAGISTLVTRGFLNHIPFFEVGVFSACVSLIVHCTAMAPQYLNRGYYMSIIKWSRDYTDERLTRAFREPGPRFLTCAEIGLHEGSCTKHRVTDLLQSLSGFAKLYLPIHLIPVLIFKRGLLLKRPFFVLYSLSKNLALSTAFLGLMVFLAKIVICLLRNALQRPPPLPGFIPAVAGAVCGLALLLERFSRRKELALFVIPHFLNILYVAAEKSPALKPFLRLPHGFTLVFALSMTSVMHAYEREPQSLTMLINGVLRFFFGPSSNSTQNSKTSKTDTVKSDAENERNEEILKKF</sequence>
<feature type="domain" description="Transmembrane protein 135 N-terminal" evidence="3">
    <location>
        <begin position="250"/>
        <end position="373"/>
    </location>
</feature>
<dbReference type="InterPro" id="IPR026749">
    <property type="entry name" value="Tmem135"/>
</dbReference>
<accession>A0A3S1B9L8</accession>
<feature type="transmembrane region" description="Helical" evidence="2">
    <location>
        <begin position="272"/>
        <end position="290"/>
    </location>
</feature>
<keyword evidence="2" id="KW-0812">Transmembrane</keyword>
<evidence type="ECO:0000256" key="1">
    <source>
        <dbReference type="SAM" id="MobiDB-lite"/>
    </source>
</evidence>
<keyword evidence="2" id="KW-1133">Transmembrane helix</keyword>
<keyword evidence="2" id="KW-0472">Membrane</keyword>
<comment type="caution">
    <text evidence="4">The sequence shown here is derived from an EMBL/GenBank/DDBJ whole genome shotgun (WGS) entry which is preliminary data.</text>
</comment>
<dbReference type="PANTHER" id="PTHR12459:SF6">
    <property type="entry name" value="GB|AAD46013.1"/>
    <property type="match status" value="1"/>
</dbReference>
<dbReference type="EMBL" id="RQTK01000511">
    <property type="protein sequence ID" value="RUS78406.1"/>
    <property type="molecule type" value="Genomic_DNA"/>
</dbReference>
<feature type="transmembrane region" description="Helical" evidence="2">
    <location>
        <begin position="195"/>
        <end position="216"/>
    </location>
</feature>
<dbReference type="InterPro" id="IPR031926">
    <property type="entry name" value="TMEM135_N"/>
</dbReference>
<evidence type="ECO:0000313" key="4">
    <source>
        <dbReference type="EMBL" id="RUS78406.1"/>
    </source>
</evidence>
<feature type="transmembrane region" description="Helical" evidence="2">
    <location>
        <begin position="72"/>
        <end position="90"/>
    </location>
</feature>
<feature type="region of interest" description="Disordered" evidence="1">
    <location>
        <begin position="439"/>
        <end position="468"/>
    </location>
</feature>
<dbReference type="PANTHER" id="PTHR12459">
    <property type="entry name" value="TRANSMEMBRANE PROTEIN 135-RELATED"/>
    <property type="match status" value="1"/>
</dbReference>
<feature type="transmembrane region" description="Helical" evidence="2">
    <location>
        <begin position="110"/>
        <end position="128"/>
    </location>
</feature>
<name>A0A3S1B9L8_ELYCH</name>
<feature type="compositionally biased region" description="Polar residues" evidence="1">
    <location>
        <begin position="1"/>
        <end position="10"/>
    </location>
</feature>
<feature type="compositionally biased region" description="Polar residues" evidence="1">
    <location>
        <begin position="19"/>
        <end position="41"/>
    </location>
</feature>
<dbReference type="Proteomes" id="UP000271974">
    <property type="component" value="Unassembled WGS sequence"/>
</dbReference>